<sequence>MRVYIVLLALTVFVVAVSAEEAKPVDVVKSIKNGIEFVHKFFNEDPLGKKIAQLAKDWKEAMVEARGKVRAALAEYIRGLKNEAA</sequence>
<protein>
    <submittedName>
        <fullName evidence="2">8 kDa glycoprotein</fullName>
    </submittedName>
</protein>
<reference evidence="2" key="1">
    <citation type="submission" date="2008-09" db="EMBL/GenBank/DDBJ databases">
        <title>Genetic variaton of Taeniidae 8 kDa glycoprotein.</title>
        <authorList>
            <person name="Jia W."/>
            <person name="Liu H."/>
            <person name="Yan H."/>
            <person name="Guo A."/>
            <person name="Zhang S."/>
            <person name="Fu B."/>
            <person name="Cai X."/>
        </authorList>
    </citation>
    <scope>NUCLEOTIDE SEQUENCE</scope>
    <source>
        <strain evidence="2">Th8kDa-21</strain>
    </source>
</reference>
<feature type="chain" id="PRO_5002842147" evidence="1">
    <location>
        <begin position="20"/>
        <end position="85"/>
    </location>
</feature>
<dbReference type="EMBL" id="FJ205553">
    <property type="protein sequence ID" value="ACI42366.1"/>
    <property type="molecule type" value="Genomic_DNA"/>
</dbReference>
<organism evidence="2">
    <name type="scientific">Taenia hydatigena</name>
    <name type="common">Tapeworm</name>
    <dbReference type="NCBI Taxonomy" id="85431"/>
    <lineage>
        <taxon>Eukaryota</taxon>
        <taxon>Metazoa</taxon>
        <taxon>Spiralia</taxon>
        <taxon>Lophotrochozoa</taxon>
        <taxon>Platyhelminthes</taxon>
        <taxon>Cestoda</taxon>
        <taxon>Eucestoda</taxon>
        <taxon>Cyclophyllidea</taxon>
        <taxon>Taeniidae</taxon>
        <taxon>Taenia</taxon>
    </lineage>
</organism>
<evidence type="ECO:0000313" key="2">
    <source>
        <dbReference type="EMBL" id="ACI42366.1"/>
    </source>
</evidence>
<accession>B6E4C3</accession>
<dbReference type="InterPro" id="IPR008860">
    <property type="entry name" value="Taeniidae_ag"/>
</dbReference>
<evidence type="ECO:0000256" key="1">
    <source>
        <dbReference type="SAM" id="SignalP"/>
    </source>
</evidence>
<name>B6E4C3_TAEHY</name>
<dbReference type="Pfam" id="PF05596">
    <property type="entry name" value="Taeniidae_ag"/>
    <property type="match status" value="1"/>
</dbReference>
<proteinExistence type="predicted"/>
<keyword evidence="1" id="KW-0732">Signal</keyword>
<feature type="signal peptide" evidence="1">
    <location>
        <begin position="1"/>
        <end position="19"/>
    </location>
</feature>
<dbReference type="AlphaFoldDB" id="B6E4C3"/>